<comment type="caution">
    <text evidence="2">The sequence shown here is derived from an EMBL/GenBank/DDBJ whole genome shotgun (WGS) entry which is preliminary data.</text>
</comment>
<evidence type="ECO:0000256" key="1">
    <source>
        <dbReference type="SAM" id="MobiDB-lite"/>
    </source>
</evidence>
<evidence type="ECO:0000313" key="3">
    <source>
        <dbReference type="Proteomes" id="UP001500618"/>
    </source>
</evidence>
<sequence length="564" mass="62156">MAALQPFDRHPADPDTLRGTSTTLASDAESALTLDGTTQQAHAPVPANWKGTGHPEAAAAAQRISADAGQVRGGLSAAAVALGAWSGSVQEFNTAVDGIVAQLGRAGSGRTGDLMTPEQLATVRATAKRQAEKDWHIAYEAHIVTGGSQVTSILKKGPTAADLLSLFQAGLLPMSVVNLYPKVDFGKVDWRKLFANLRALGIDPLSWAALGTYDPADLKARLDLFRKMGVPPAEYKNLLQLFWVATAAQHAGIDLSQWDPNRGADALKDIIVKVYTYYGNLFLQHPYMQWAGMANMIGPSFAAGFFDLSMFRKLAKTLENKPGLPFDMSVLAKMGDNDLKFFETTFLSMQKDIFYDQAMMHEAYLGGGMDSINELQAAGLIDSRTEQAWGNIDQGLKDCNPDLVKSGNTMLLYREQHDVIDQNYQKMYDHPVTGPAFTYLMTAIGEPSIPGAHTYAEYDPLTIKIETPGPKHIPFTHWDNPLQGEIDVKTPLPAGNLANFNDRWDYISHDTLPAYQKLLTDHPDQARQIIGENVSDRIDQYRIYNRMDDLLYKFGTDWGVEFHE</sequence>
<feature type="region of interest" description="Disordered" evidence="1">
    <location>
        <begin position="1"/>
        <end position="20"/>
    </location>
</feature>
<dbReference type="EMBL" id="BAAANY010000004">
    <property type="protein sequence ID" value="GAA1663877.1"/>
    <property type="molecule type" value="Genomic_DNA"/>
</dbReference>
<evidence type="ECO:0000313" key="2">
    <source>
        <dbReference type="EMBL" id="GAA1663877.1"/>
    </source>
</evidence>
<reference evidence="2 3" key="1">
    <citation type="journal article" date="2019" name="Int. J. Syst. Evol. Microbiol.">
        <title>The Global Catalogue of Microorganisms (GCM) 10K type strain sequencing project: providing services to taxonomists for standard genome sequencing and annotation.</title>
        <authorList>
            <consortium name="The Broad Institute Genomics Platform"/>
            <consortium name="The Broad Institute Genome Sequencing Center for Infectious Disease"/>
            <person name="Wu L."/>
            <person name="Ma J."/>
        </authorList>
    </citation>
    <scope>NUCLEOTIDE SEQUENCE [LARGE SCALE GENOMIC DNA]</scope>
    <source>
        <strain evidence="2 3">JCM 14718</strain>
    </source>
</reference>
<feature type="compositionally biased region" description="Basic and acidic residues" evidence="1">
    <location>
        <begin position="7"/>
        <end position="16"/>
    </location>
</feature>
<dbReference type="RefSeq" id="WP_344307830.1">
    <property type="nucleotide sequence ID" value="NZ_BAAANY010000004.1"/>
</dbReference>
<keyword evidence="3" id="KW-1185">Reference proteome</keyword>
<dbReference type="Proteomes" id="UP001500618">
    <property type="component" value="Unassembled WGS sequence"/>
</dbReference>
<proteinExistence type="predicted"/>
<protein>
    <submittedName>
        <fullName evidence="2">Uncharacterized protein</fullName>
    </submittedName>
</protein>
<accession>A0ABN2G1X8</accession>
<gene>
    <name evidence="2" type="ORF">GCM10009765_11660</name>
</gene>
<name>A0ABN2G1X8_9ACTN</name>
<organism evidence="2 3">
    <name type="scientific">Fodinicola feengrottensis</name>
    <dbReference type="NCBI Taxonomy" id="435914"/>
    <lineage>
        <taxon>Bacteria</taxon>
        <taxon>Bacillati</taxon>
        <taxon>Actinomycetota</taxon>
        <taxon>Actinomycetes</taxon>
        <taxon>Mycobacteriales</taxon>
        <taxon>Fodinicola</taxon>
    </lineage>
</organism>